<feature type="transmembrane region" description="Helical" evidence="1">
    <location>
        <begin position="16"/>
        <end position="41"/>
    </location>
</feature>
<dbReference type="RefSeq" id="WP_114930407.1">
    <property type="nucleotide sequence ID" value="NZ_CP031229.1"/>
</dbReference>
<evidence type="ECO:0000256" key="1">
    <source>
        <dbReference type="SAM" id="Phobius"/>
    </source>
</evidence>
<proteinExistence type="predicted"/>
<evidence type="ECO:0000313" key="2">
    <source>
        <dbReference type="EMBL" id="AXH97745.1"/>
    </source>
</evidence>
<keyword evidence="1" id="KW-0472">Membrane</keyword>
<keyword evidence="1" id="KW-1133">Transmembrane helix</keyword>
<keyword evidence="3" id="KW-1185">Reference proteome</keyword>
<reference evidence="2 3" key="1">
    <citation type="submission" date="2018-07" db="EMBL/GenBank/DDBJ databases">
        <title>Complete genome sequencing of Ornithinimicrobium sp. AMA3305.</title>
        <authorList>
            <person name="Bae J.-W."/>
        </authorList>
    </citation>
    <scope>NUCLEOTIDE SEQUENCE [LARGE SCALE GENOMIC DNA]</scope>
    <source>
        <strain evidence="2 3">AMA3305</strain>
    </source>
</reference>
<dbReference type="EMBL" id="CP031229">
    <property type="protein sequence ID" value="AXH97745.1"/>
    <property type="molecule type" value="Genomic_DNA"/>
</dbReference>
<organism evidence="2 3">
    <name type="scientific">Ornithinimicrobium avium</name>
    <dbReference type="NCBI Taxonomy" id="2283195"/>
    <lineage>
        <taxon>Bacteria</taxon>
        <taxon>Bacillati</taxon>
        <taxon>Actinomycetota</taxon>
        <taxon>Actinomycetes</taxon>
        <taxon>Micrococcales</taxon>
        <taxon>Ornithinimicrobiaceae</taxon>
        <taxon>Ornithinimicrobium</taxon>
    </lineage>
</organism>
<protein>
    <submittedName>
        <fullName evidence="2">Uncharacterized protein</fullName>
    </submittedName>
</protein>
<evidence type="ECO:0000313" key="3">
    <source>
        <dbReference type="Proteomes" id="UP000253790"/>
    </source>
</evidence>
<sequence>MTRQEVPAARGLDWRYVMVGLLVGVAVCSVTGAVAGVIAAVGGGSGQTGAEGAAAAGAVIASGLAGLIIGAALGGVLGSLSGVVTTLAVGRRTDPGRVAVRAALAVGLTYLVVLAGLAALDYGRGWAAPSVTDWVGVLVPAVAAALLAGRAARDVPEPAGPPTT</sequence>
<feature type="transmembrane region" description="Helical" evidence="1">
    <location>
        <begin position="98"/>
        <end position="120"/>
    </location>
</feature>
<keyword evidence="1" id="KW-0812">Transmembrane</keyword>
<dbReference type="AlphaFoldDB" id="A0A345NRT7"/>
<name>A0A345NRT7_9MICO</name>
<dbReference type="KEGG" id="orn:DV701_17955"/>
<gene>
    <name evidence="2" type="ORF">DV701_17955</name>
</gene>
<dbReference type="Proteomes" id="UP000253790">
    <property type="component" value="Chromosome"/>
</dbReference>
<feature type="transmembrane region" description="Helical" evidence="1">
    <location>
        <begin position="53"/>
        <end position="77"/>
    </location>
</feature>
<feature type="transmembrane region" description="Helical" evidence="1">
    <location>
        <begin position="126"/>
        <end position="148"/>
    </location>
</feature>
<accession>A0A345NRT7</accession>